<sequence>MALRSSLTHSNPVSLQFRNPRFTIRNSHVNSSSDDSRQPPLRISADLAPKARFVARRTESVSVRQLQRPLIEYMSLPASQYSVLDAERIERVDDITFRCYVYRFKFFAFEVCPVLLVRVEEQPNGCCIKLLSCKLEGSPIVVAQNDKFDASMENKISCDSKQSDSQVQQLTSDAIIEVNIEIPFAFRAIPTQAIESTGSQVLEQILKAMLPRFMMQGFRKQWLAFLDKDKGILQNTAYIYGVNVVNPAMDESLLLLQKFAVDAQSGKISADRLRFGAPWRHPPKSDDLRLWAKLQLMDFVQSLINAEFGVNYLADCSLEILDDPSATALLEACSRADAPEFQKLLSVPVAAFYSGSQLSSFDVRSWVQIAGGDVCLEIAHLIFNSLSKVEDVEEFNSSGNIFPPISSKVVESQGFVGANELSLIIKPLSKSFSMIPQVGISSPHIGGTIVINLKLNFVIFHVVVALQLKIGLVMPLFISSSAEWPQYSSNFLIAWNFYELLRILCFYFNKADIGTELLISRIMRLYLAIHVLRFIAENFALVICIFVLGTGFTFILEKSKYGCQACFTYITFEEVLVNFTQSTNLKTTLGIYFAIHIGVGNDQGPHSNSQLLTKIVLYDIKMCHQEFEREQYYEALFKILGIGN</sequence>
<comment type="caution">
    <text evidence="2">The sequence shown here is derived from an EMBL/GenBank/DDBJ whole genome shotgun (WGS) entry which is preliminary data.</text>
</comment>
<evidence type="ECO:0000313" key="2">
    <source>
        <dbReference type="EMBL" id="KAL2554790.1"/>
    </source>
</evidence>
<organism evidence="2 3">
    <name type="scientific">Forsythia ovata</name>
    <dbReference type="NCBI Taxonomy" id="205694"/>
    <lineage>
        <taxon>Eukaryota</taxon>
        <taxon>Viridiplantae</taxon>
        <taxon>Streptophyta</taxon>
        <taxon>Embryophyta</taxon>
        <taxon>Tracheophyta</taxon>
        <taxon>Spermatophyta</taxon>
        <taxon>Magnoliopsida</taxon>
        <taxon>eudicotyledons</taxon>
        <taxon>Gunneridae</taxon>
        <taxon>Pentapetalae</taxon>
        <taxon>asterids</taxon>
        <taxon>lamiids</taxon>
        <taxon>Lamiales</taxon>
        <taxon>Oleaceae</taxon>
        <taxon>Forsythieae</taxon>
        <taxon>Forsythia</taxon>
    </lineage>
</organism>
<feature type="transmembrane region" description="Helical" evidence="1">
    <location>
        <begin position="530"/>
        <end position="556"/>
    </location>
</feature>
<evidence type="ECO:0000256" key="1">
    <source>
        <dbReference type="SAM" id="Phobius"/>
    </source>
</evidence>
<reference evidence="3" key="1">
    <citation type="submission" date="2024-07" db="EMBL/GenBank/DDBJ databases">
        <title>Two chromosome-level genome assemblies of Korean endemic species Abeliophyllum distichum and Forsythia ovata (Oleaceae).</title>
        <authorList>
            <person name="Jang H."/>
        </authorList>
    </citation>
    <scope>NUCLEOTIDE SEQUENCE [LARGE SCALE GENOMIC DNA]</scope>
</reference>
<dbReference type="Proteomes" id="UP001604277">
    <property type="component" value="Unassembled WGS sequence"/>
</dbReference>
<dbReference type="EMBL" id="JBFOLJ010000002">
    <property type="protein sequence ID" value="KAL2554790.1"/>
    <property type="molecule type" value="Genomic_DNA"/>
</dbReference>
<dbReference type="Pfam" id="PF09366">
    <property type="entry name" value="DUF1997"/>
    <property type="match status" value="1"/>
</dbReference>
<evidence type="ECO:0000313" key="3">
    <source>
        <dbReference type="Proteomes" id="UP001604277"/>
    </source>
</evidence>
<dbReference type="PANTHER" id="PTHR34131">
    <property type="entry name" value="(RAP ANNOTATION RELEASE2) GALACTOSE-BINDING LIKE DOMAIN CONTAINING PROTEIN"/>
    <property type="match status" value="1"/>
</dbReference>
<keyword evidence="1" id="KW-0812">Transmembrane</keyword>
<dbReference type="InterPro" id="IPR018971">
    <property type="entry name" value="DUF1997"/>
</dbReference>
<dbReference type="AlphaFoldDB" id="A0ABD1WYK6"/>
<gene>
    <name evidence="2" type="ORF">Fot_08409</name>
</gene>
<protein>
    <submittedName>
        <fullName evidence="2">Uncharacterized protein</fullName>
    </submittedName>
</protein>
<keyword evidence="3" id="KW-1185">Reference proteome</keyword>
<keyword evidence="1" id="KW-1133">Transmembrane helix</keyword>
<proteinExistence type="predicted"/>
<keyword evidence="1" id="KW-0472">Membrane</keyword>
<accession>A0ABD1WYK6</accession>
<name>A0ABD1WYK6_9LAMI</name>
<dbReference type="PANTHER" id="PTHR34131:SF3">
    <property type="entry name" value="(RAP ANNOTATION RELEASE2) GALACTOSE-BINDING LIKE DOMAIN CONTAINING PROTEIN"/>
    <property type="match status" value="1"/>
</dbReference>